<dbReference type="AlphaFoldDB" id="A0A6P8XQF7"/>
<dbReference type="SUPFAM" id="SSF52833">
    <property type="entry name" value="Thioredoxin-like"/>
    <property type="match status" value="1"/>
</dbReference>
<accession>A0A6P8XQF7</accession>
<sequence length="306" mass="35559">MLRSYFCDYNVMPLNYNTWMSPQYSERFQRVDDGDTTLGITRDKRPMLIVLHFFAENVSYLQQWLDMVYKLSAKELYGEKIAFFVDDLWSTHVFGWDGYVCRSENYPMESPPLIYGKDAAGKVHFFGSDKGPKTPSLESLGEFCKQLLEGSLIAPIEYKDKIPVPGIDLVNFNEIVYGQDEMDILICLYSSQKLGTPDTDKFLKDLESLAGKLQQEQVQIWKMNVQNESPPKKFQIESTPAVFMLPRTQKHNPIRCFDPSRGIYTLIKFVAEHSSEELLYYDRRGFPKVHGHLLHHITYSFNEINK</sequence>
<proteinExistence type="predicted"/>
<protein>
    <submittedName>
        <fullName evidence="2">Uncharacterized protein LOC117575352</fullName>
    </submittedName>
</protein>
<dbReference type="RefSeq" id="XP_034115408.1">
    <property type="nucleotide sequence ID" value="XM_034259517.2"/>
</dbReference>
<dbReference type="Proteomes" id="UP000515160">
    <property type="component" value="Chromosome 2R"/>
</dbReference>
<dbReference type="InterPro" id="IPR036249">
    <property type="entry name" value="Thioredoxin-like_sf"/>
</dbReference>
<dbReference type="GeneID" id="117575352"/>
<name>A0A6P8XQF7_DROAB</name>
<evidence type="ECO:0000313" key="2">
    <source>
        <dbReference type="RefSeq" id="XP_034115408.1"/>
    </source>
</evidence>
<evidence type="ECO:0000313" key="1">
    <source>
        <dbReference type="Proteomes" id="UP000515160"/>
    </source>
</evidence>
<gene>
    <name evidence="2" type="primary">LOC117575352</name>
</gene>
<organism evidence="1 2">
    <name type="scientific">Drosophila albomicans</name>
    <name type="common">Fruit fly</name>
    <dbReference type="NCBI Taxonomy" id="7291"/>
    <lineage>
        <taxon>Eukaryota</taxon>
        <taxon>Metazoa</taxon>
        <taxon>Ecdysozoa</taxon>
        <taxon>Arthropoda</taxon>
        <taxon>Hexapoda</taxon>
        <taxon>Insecta</taxon>
        <taxon>Pterygota</taxon>
        <taxon>Neoptera</taxon>
        <taxon>Endopterygota</taxon>
        <taxon>Diptera</taxon>
        <taxon>Brachycera</taxon>
        <taxon>Muscomorpha</taxon>
        <taxon>Ephydroidea</taxon>
        <taxon>Drosophilidae</taxon>
        <taxon>Drosophila</taxon>
    </lineage>
</organism>
<keyword evidence="1" id="KW-1185">Reference proteome</keyword>
<dbReference type="OrthoDB" id="7825149at2759"/>
<reference evidence="2" key="1">
    <citation type="submission" date="2025-08" db="UniProtKB">
        <authorList>
            <consortium name="RefSeq"/>
        </authorList>
    </citation>
    <scope>IDENTIFICATION</scope>
    <source>
        <strain evidence="2">15112-1751.03</strain>
        <tissue evidence="2">Whole Adult</tissue>
    </source>
</reference>
<dbReference type="Gene3D" id="3.40.30.10">
    <property type="entry name" value="Glutaredoxin"/>
    <property type="match status" value="1"/>
</dbReference>